<name>A0A5J9WMM1_9POAL</name>
<dbReference type="Pfam" id="PF04578">
    <property type="entry name" value="DUF594"/>
    <property type="match status" value="1"/>
</dbReference>
<dbReference type="Gramene" id="TVU49127">
    <property type="protein sequence ID" value="TVU49127"/>
    <property type="gene ID" value="EJB05_00421"/>
</dbReference>
<feature type="transmembrane region" description="Helical" evidence="1">
    <location>
        <begin position="351"/>
        <end position="378"/>
    </location>
</feature>
<dbReference type="OrthoDB" id="693467at2759"/>
<feature type="domain" description="DUF4220" evidence="2">
    <location>
        <begin position="102"/>
        <end position="493"/>
    </location>
</feature>
<keyword evidence="1" id="KW-0472">Membrane</keyword>
<dbReference type="InterPro" id="IPR025315">
    <property type="entry name" value="DUF4220"/>
</dbReference>
<dbReference type="AlphaFoldDB" id="A0A5J9WMM1"/>
<gene>
    <name evidence="3" type="ORF">EJB05_00421</name>
</gene>
<keyword evidence="4" id="KW-1185">Reference proteome</keyword>
<proteinExistence type="predicted"/>
<dbReference type="PANTHER" id="PTHR31325">
    <property type="entry name" value="OS01G0798800 PROTEIN-RELATED"/>
    <property type="match status" value="1"/>
</dbReference>
<feature type="transmembrane region" description="Helical" evidence="1">
    <location>
        <begin position="160"/>
        <end position="177"/>
    </location>
</feature>
<reference evidence="3 4" key="1">
    <citation type="journal article" date="2019" name="Sci. Rep.">
        <title>A high-quality genome of Eragrostis curvula grass provides insights into Poaceae evolution and supports new strategies to enhance forage quality.</title>
        <authorList>
            <person name="Carballo J."/>
            <person name="Santos B.A.C.M."/>
            <person name="Zappacosta D."/>
            <person name="Garbus I."/>
            <person name="Selva J.P."/>
            <person name="Gallo C.A."/>
            <person name="Diaz A."/>
            <person name="Albertini E."/>
            <person name="Caccamo M."/>
            <person name="Echenique V."/>
        </authorList>
    </citation>
    <scope>NUCLEOTIDE SEQUENCE [LARGE SCALE GENOMIC DNA]</scope>
    <source>
        <strain evidence="4">cv. Victoria</strain>
        <tissue evidence="3">Leaf</tissue>
    </source>
</reference>
<feature type="transmembrane region" description="Helical" evidence="1">
    <location>
        <begin position="12"/>
        <end position="31"/>
    </location>
</feature>
<evidence type="ECO:0000259" key="2">
    <source>
        <dbReference type="Pfam" id="PF13968"/>
    </source>
</evidence>
<keyword evidence="1" id="KW-0812">Transmembrane</keyword>
<dbReference type="Proteomes" id="UP000324897">
    <property type="component" value="Chromosome 6"/>
</dbReference>
<sequence>MKSIGGQIWRVNALLVVNSILAAAIVGIGAYGQRFRHHPLTRFIFLGATTLILPIISVVVSTGTSHNRYVIAQPPGALTWSDHGLVATCDYRYLHSVSIVTWAFLVQLAAINTTVIVAADDREGRNTGPPFELLVQGVWTFYLGISSIEYKFDEIFTDLTFILQFVPFALVTAKMLFKYYAFKKAQRSFAQGRSPRLISGYMQKLQQQEASQHAGEPSQAPHPPPPLLVMGEEGRKVEKQPHGYVFKDNDDSRTLVTMDRIWQLDNSLLPMSSTTEPKDLCLSFALFKLLRCRFARCEVSNVGSVATLNFFWSLLLEDGEHTRVFRVTADELSFVHDYYYTSLPISYSKGWLPVLSAFISFLTIIYCILILVASLYAYTVVTELTIFVRPINCTIWCISSKLVRDSVYPDLFASMNFDIVTVYMLLLLIMMSEAREISSYVCSNWTKVASICHCVRCLSTHPRMHRWVGVLLHYGKCNLMKHWDEKISQCSVLVFHQQRTTLYALLRRLLHLPTKKTKVKLSAAVKVCIIDALRRCNSNGRQLSNGTSSLVVERLLRACSFSSKGTSDTILAWQIATFILEVRYPPRRYESDEGEDCPTPSISDCRIAATHLSRYCVYLLTSYPELLPDDAAWSKSLYKAVKKDATRVLADHRDNLVGSTTPEAEYRKLVEALGEESKHEVLKNGVKLGEQLVEMIEGEETAWKLLAGFWSEMILYIAPSNNLKGHSEAIARGGELITLLWALLFHAGIVVRSGEASGTATVV</sequence>
<dbReference type="Pfam" id="PF13968">
    <property type="entry name" value="DUF4220"/>
    <property type="match status" value="1"/>
</dbReference>
<evidence type="ECO:0000313" key="3">
    <source>
        <dbReference type="EMBL" id="TVU49127.1"/>
    </source>
</evidence>
<evidence type="ECO:0000313" key="4">
    <source>
        <dbReference type="Proteomes" id="UP000324897"/>
    </source>
</evidence>
<dbReference type="InterPro" id="IPR007658">
    <property type="entry name" value="DUF594"/>
</dbReference>
<evidence type="ECO:0000256" key="1">
    <source>
        <dbReference type="SAM" id="Phobius"/>
    </source>
</evidence>
<keyword evidence="1" id="KW-1133">Transmembrane helix</keyword>
<comment type="caution">
    <text evidence="3">The sequence shown here is derived from an EMBL/GenBank/DDBJ whole genome shotgun (WGS) entry which is preliminary data.</text>
</comment>
<feature type="transmembrane region" description="Helical" evidence="1">
    <location>
        <begin position="43"/>
        <end position="60"/>
    </location>
</feature>
<organism evidence="3 4">
    <name type="scientific">Eragrostis curvula</name>
    <name type="common">weeping love grass</name>
    <dbReference type="NCBI Taxonomy" id="38414"/>
    <lineage>
        <taxon>Eukaryota</taxon>
        <taxon>Viridiplantae</taxon>
        <taxon>Streptophyta</taxon>
        <taxon>Embryophyta</taxon>
        <taxon>Tracheophyta</taxon>
        <taxon>Spermatophyta</taxon>
        <taxon>Magnoliopsida</taxon>
        <taxon>Liliopsida</taxon>
        <taxon>Poales</taxon>
        <taxon>Poaceae</taxon>
        <taxon>PACMAD clade</taxon>
        <taxon>Chloridoideae</taxon>
        <taxon>Eragrostideae</taxon>
        <taxon>Eragrostidinae</taxon>
        <taxon>Eragrostis</taxon>
    </lineage>
</organism>
<protein>
    <recommendedName>
        <fullName evidence="2">DUF4220 domain-containing protein</fullName>
    </recommendedName>
</protein>
<feature type="transmembrane region" description="Helical" evidence="1">
    <location>
        <begin position="99"/>
        <end position="119"/>
    </location>
</feature>
<accession>A0A5J9WMM1</accession>
<feature type="non-terminal residue" evidence="3">
    <location>
        <position position="1"/>
    </location>
</feature>
<dbReference type="EMBL" id="RWGY01000002">
    <property type="protein sequence ID" value="TVU49127.1"/>
    <property type="molecule type" value="Genomic_DNA"/>
</dbReference>